<comment type="domain">
    <text evidence="5">The RxLR-dEER motif acts to carry the protein into the host cell cytoplasm through binding to cell surface phosphatidylinositol-3-phosphate.</text>
</comment>
<feature type="compositionally biased region" description="Polar residues" evidence="6">
    <location>
        <begin position="29"/>
        <end position="44"/>
    </location>
</feature>
<feature type="region of interest" description="Disordered" evidence="6">
    <location>
        <begin position="21"/>
        <end position="55"/>
    </location>
</feature>
<keyword evidence="3 5" id="KW-0964">Secreted</keyword>
<keyword evidence="7" id="KW-0472">Membrane</keyword>
<accession>A0A8T1WV11</accession>
<gene>
    <name evidence="8" type="ORF">PHYBOEH_000803</name>
</gene>
<comment type="similarity">
    <text evidence="2 5">Belongs to the RxLR effector family.</text>
</comment>
<evidence type="ECO:0000313" key="9">
    <source>
        <dbReference type="Proteomes" id="UP000693981"/>
    </source>
</evidence>
<dbReference type="EMBL" id="JAGDFL010000114">
    <property type="protein sequence ID" value="KAG7397395.1"/>
    <property type="molecule type" value="Genomic_DNA"/>
</dbReference>
<keyword evidence="7" id="KW-1133">Transmembrane helix</keyword>
<evidence type="ECO:0000256" key="5">
    <source>
        <dbReference type="RuleBase" id="RU367124"/>
    </source>
</evidence>
<evidence type="ECO:0000256" key="2">
    <source>
        <dbReference type="ARBA" id="ARBA00010400"/>
    </source>
</evidence>
<feature type="signal peptide" evidence="5">
    <location>
        <begin position="1"/>
        <end position="23"/>
    </location>
</feature>
<evidence type="ECO:0000256" key="6">
    <source>
        <dbReference type="SAM" id="MobiDB-lite"/>
    </source>
</evidence>
<keyword evidence="9" id="KW-1185">Reference proteome</keyword>
<protein>
    <recommendedName>
        <fullName evidence="5">RxLR effector protein</fullName>
    </recommendedName>
</protein>
<dbReference type="AlphaFoldDB" id="A0A8T1WV11"/>
<evidence type="ECO:0000313" key="8">
    <source>
        <dbReference type="EMBL" id="KAG7397395.1"/>
    </source>
</evidence>
<evidence type="ECO:0000256" key="1">
    <source>
        <dbReference type="ARBA" id="ARBA00004613"/>
    </source>
</evidence>
<evidence type="ECO:0000256" key="3">
    <source>
        <dbReference type="ARBA" id="ARBA00022525"/>
    </source>
</evidence>
<keyword evidence="4 5" id="KW-0732">Signal</keyword>
<sequence>MRLSSLLVAMAVTLFATTDPTSAATTSDQSHVATTTNQVHQGETTPKRSLRVAQSDDEERTFMLAGLGKTSGKAQKLKSLEKQKPPAVKVPAQWRTWLNGAQERPVIEVVSKDVKTSDIFRLMQVIGDDKDLAAAEEGASWWKDAVLEEFSRQDLVVLALIALCVCRLAVFAVQVAWKLLQLPLQWLNAAESAATSGKNAISEASWRRHLQQLDGHHRVLLRHRNLRLPSAEAPSDAVLQQLHELTKELPQGFTPDMFTSLGNAMHNETVEKPMKQPTDEAVVCA</sequence>
<keyword evidence="7" id="KW-0812">Transmembrane</keyword>
<comment type="caution">
    <text evidence="8">The sequence shown here is derived from an EMBL/GenBank/DDBJ whole genome shotgun (WGS) entry which is preliminary data.</text>
</comment>
<feature type="transmembrane region" description="Helical" evidence="7">
    <location>
        <begin position="155"/>
        <end position="177"/>
    </location>
</feature>
<organism evidence="8 9">
    <name type="scientific">Phytophthora boehmeriae</name>
    <dbReference type="NCBI Taxonomy" id="109152"/>
    <lineage>
        <taxon>Eukaryota</taxon>
        <taxon>Sar</taxon>
        <taxon>Stramenopiles</taxon>
        <taxon>Oomycota</taxon>
        <taxon>Peronosporomycetes</taxon>
        <taxon>Peronosporales</taxon>
        <taxon>Peronosporaceae</taxon>
        <taxon>Phytophthora</taxon>
    </lineage>
</organism>
<dbReference type="GO" id="GO:0005576">
    <property type="term" value="C:extracellular region"/>
    <property type="evidence" value="ECO:0007669"/>
    <property type="project" value="UniProtKB-SubCell"/>
</dbReference>
<comment type="subcellular location">
    <subcellularLocation>
        <location evidence="1 5">Secreted</location>
    </subcellularLocation>
</comment>
<name>A0A8T1WV11_9STRA</name>
<dbReference type="InterPro" id="IPR031825">
    <property type="entry name" value="RXLR"/>
</dbReference>
<reference evidence="8" key="1">
    <citation type="submission" date="2021-02" db="EMBL/GenBank/DDBJ databases">
        <authorList>
            <person name="Palmer J.M."/>
        </authorList>
    </citation>
    <scope>NUCLEOTIDE SEQUENCE</scope>
    <source>
        <strain evidence="8">SCRP23</strain>
    </source>
</reference>
<dbReference type="Pfam" id="PF16810">
    <property type="entry name" value="RXLR"/>
    <property type="match status" value="1"/>
</dbReference>
<dbReference type="Proteomes" id="UP000693981">
    <property type="component" value="Unassembled WGS sequence"/>
</dbReference>
<dbReference type="OrthoDB" id="161498at2759"/>
<evidence type="ECO:0000256" key="7">
    <source>
        <dbReference type="SAM" id="Phobius"/>
    </source>
</evidence>
<feature type="chain" id="PRO_5035958599" description="RxLR effector protein" evidence="5">
    <location>
        <begin position="24"/>
        <end position="285"/>
    </location>
</feature>
<proteinExistence type="inferred from homology"/>
<evidence type="ECO:0000256" key="4">
    <source>
        <dbReference type="ARBA" id="ARBA00022729"/>
    </source>
</evidence>
<comment type="function">
    <text evidence="5">Effector that suppresses plant defense responses during pathogen infection.</text>
</comment>